<dbReference type="InterPro" id="IPR032809">
    <property type="entry name" value="Put_HupE_UreJ"/>
</dbReference>
<proteinExistence type="predicted"/>
<sequence length="388" mass="41950">MRQLENRKFVTRWLMLAWATAAILAAFAQPAGAHNLSSAYSDIRVDDRTLHYHLSFTEADYLKIVSADRNGDGKLEDDELAGSLDLLAKAVDDGLIVTGNGKLGTAEIKGAERENRASLKMIGIDLAYVFPEPVQTFLVQYQFLWASGADPNHTNFAMIYVGGQTIQQVLGSQNNIIQIEGAAASGSSGTPDSGESGGSTVATAPSSSWATLKQYTVMGMEHIWSGLDHMLFVAGLLLGANRNAWAIVKTITAFTVGHCITLVLSSLELAYMSPVIVEPLIALSIVYIAVENIWRKPEEHKRYVITLLFGLIHGFGFAEVLRGTLSGHMALPLFSFNLGVEIGQLGVVAACVPIIAGLGRIQMKFNWVHYASGVVGLIGLFWLVERIG</sequence>
<keyword evidence="1" id="KW-0812">Transmembrane</keyword>
<keyword evidence="1" id="KW-0472">Membrane</keyword>
<accession>A0ABW0HNQ6</accession>
<dbReference type="PROSITE" id="PS00018">
    <property type="entry name" value="EF_HAND_1"/>
    <property type="match status" value="1"/>
</dbReference>
<name>A0ABW0HNQ6_9BACL</name>
<keyword evidence="4" id="KW-1185">Reference proteome</keyword>
<dbReference type="InterPro" id="IPR018247">
    <property type="entry name" value="EF_Hand_1_Ca_BS"/>
</dbReference>
<evidence type="ECO:0000256" key="2">
    <source>
        <dbReference type="SAM" id="SignalP"/>
    </source>
</evidence>
<evidence type="ECO:0000313" key="3">
    <source>
        <dbReference type="EMBL" id="MFC5402850.1"/>
    </source>
</evidence>
<protein>
    <submittedName>
        <fullName evidence="3">HupE/UreJ family protein</fullName>
    </submittedName>
</protein>
<feature type="transmembrane region" description="Helical" evidence="1">
    <location>
        <begin position="302"/>
        <end position="321"/>
    </location>
</feature>
<keyword evidence="2" id="KW-0732">Signal</keyword>
<feature type="signal peptide" evidence="2">
    <location>
        <begin position="1"/>
        <end position="33"/>
    </location>
</feature>
<comment type="caution">
    <text evidence="3">The sequence shown here is derived from an EMBL/GenBank/DDBJ whole genome shotgun (WGS) entry which is preliminary data.</text>
</comment>
<feature type="transmembrane region" description="Helical" evidence="1">
    <location>
        <begin position="246"/>
        <end position="265"/>
    </location>
</feature>
<feature type="transmembrane region" description="Helical" evidence="1">
    <location>
        <begin position="271"/>
        <end position="290"/>
    </location>
</feature>
<dbReference type="Pfam" id="PF13795">
    <property type="entry name" value="HupE_UreJ_2"/>
    <property type="match status" value="1"/>
</dbReference>
<feature type="transmembrane region" description="Helical" evidence="1">
    <location>
        <begin position="222"/>
        <end position="239"/>
    </location>
</feature>
<feature type="chain" id="PRO_5045692443" evidence="2">
    <location>
        <begin position="34"/>
        <end position="388"/>
    </location>
</feature>
<organism evidence="3 4">
    <name type="scientific">Cohnella soli</name>
    <dbReference type="NCBI Taxonomy" id="425005"/>
    <lineage>
        <taxon>Bacteria</taxon>
        <taxon>Bacillati</taxon>
        <taxon>Bacillota</taxon>
        <taxon>Bacilli</taxon>
        <taxon>Bacillales</taxon>
        <taxon>Paenibacillaceae</taxon>
        <taxon>Cohnella</taxon>
    </lineage>
</organism>
<evidence type="ECO:0000256" key="1">
    <source>
        <dbReference type="SAM" id="Phobius"/>
    </source>
</evidence>
<feature type="transmembrane region" description="Helical" evidence="1">
    <location>
        <begin position="333"/>
        <end position="355"/>
    </location>
</feature>
<evidence type="ECO:0000313" key="4">
    <source>
        <dbReference type="Proteomes" id="UP001596113"/>
    </source>
</evidence>
<gene>
    <name evidence="3" type="ORF">ACFPOF_08860</name>
</gene>
<feature type="transmembrane region" description="Helical" evidence="1">
    <location>
        <begin position="367"/>
        <end position="384"/>
    </location>
</feature>
<reference evidence="4" key="1">
    <citation type="journal article" date="2019" name="Int. J. Syst. Evol. Microbiol.">
        <title>The Global Catalogue of Microorganisms (GCM) 10K type strain sequencing project: providing services to taxonomists for standard genome sequencing and annotation.</title>
        <authorList>
            <consortium name="The Broad Institute Genomics Platform"/>
            <consortium name="The Broad Institute Genome Sequencing Center for Infectious Disease"/>
            <person name="Wu L."/>
            <person name="Ma J."/>
        </authorList>
    </citation>
    <scope>NUCLEOTIDE SEQUENCE [LARGE SCALE GENOMIC DNA]</scope>
    <source>
        <strain evidence="4">CGMCC 1.18575</strain>
    </source>
</reference>
<dbReference type="RefSeq" id="WP_378131667.1">
    <property type="nucleotide sequence ID" value="NZ_JBHSMI010000015.1"/>
</dbReference>
<dbReference type="EMBL" id="JBHSMI010000015">
    <property type="protein sequence ID" value="MFC5402850.1"/>
    <property type="molecule type" value="Genomic_DNA"/>
</dbReference>
<dbReference type="Proteomes" id="UP001596113">
    <property type="component" value="Unassembled WGS sequence"/>
</dbReference>
<keyword evidence="1" id="KW-1133">Transmembrane helix</keyword>